<protein>
    <submittedName>
        <fullName evidence="1">Uncharacterized protein</fullName>
    </submittedName>
</protein>
<evidence type="ECO:0000313" key="2">
    <source>
        <dbReference type="Proteomes" id="UP000228767"/>
    </source>
</evidence>
<reference evidence="1 2" key="1">
    <citation type="submission" date="2017-09" db="EMBL/GenBank/DDBJ databases">
        <title>Depth-based differentiation of microbial function through sediment-hosted aquifers and enrichment of novel symbionts in the deep terrestrial subsurface.</title>
        <authorList>
            <person name="Probst A.J."/>
            <person name="Ladd B."/>
            <person name="Jarett J.K."/>
            <person name="Geller-Mcgrath D.E."/>
            <person name="Sieber C.M."/>
            <person name="Emerson J.B."/>
            <person name="Anantharaman K."/>
            <person name="Thomas B.C."/>
            <person name="Malmstrom R."/>
            <person name="Stieglmeier M."/>
            <person name="Klingl A."/>
            <person name="Woyke T."/>
            <person name="Ryan C.M."/>
            <person name="Banfield J.F."/>
        </authorList>
    </citation>
    <scope>NUCLEOTIDE SEQUENCE [LARGE SCALE GENOMIC DNA]</scope>
    <source>
        <strain evidence="1">CG10_big_fil_rev_8_21_14_0_10_51_16</strain>
    </source>
</reference>
<gene>
    <name evidence="1" type="ORF">COV10_04130</name>
</gene>
<dbReference type="Proteomes" id="UP000228767">
    <property type="component" value="Unassembled WGS sequence"/>
</dbReference>
<organism evidence="1 2">
    <name type="scientific">Candidatus Vogelbacteria bacterium CG10_big_fil_rev_8_21_14_0_10_51_16</name>
    <dbReference type="NCBI Taxonomy" id="1975045"/>
    <lineage>
        <taxon>Bacteria</taxon>
        <taxon>Candidatus Vogeliibacteriota</taxon>
    </lineage>
</organism>
<name>A0A2H0RDD7_9BACT</name>
<comment type="caution">
    <text evidence="1">The sequence shown here is derived from an EMBL/GenBank/DDBJ whole genome shotgun (WGS) entry which is preliminary data.</text>
</comment>
<feature type="non-terminal residue" evidence="1">
    <location>
        <position position="1"/>
    </location>
</feature>
<evidence type="ECO:0000313" key="1">
    <source>
        <dbReference type="EMBL" id="PIR44528.1"/>
    </source>
</evidence>
<sequence length="118" mass="13126">IAVECLPLLLLALGEGPGWELAALAWTARLGEYALLCGRALPGPHHLRGHLQVRADKLELLQAQAVVDECIQHGYHLRLQYPRQAGHLPASFQMWLSQKLLYTYGTTAATTRRFELAT</sequence>
<dbReference type="EMBL" id="PCYI01000027">
    <property type="protein sequence ID" value="PIR44528.1"/>
    <property type="molecule type" value="Genomic_DNA"/>
</dbReference>
<proteinExistence type="predicted"/>
<accession>A0A2H0RDD7</accession>
<dbReference type="AlphaFoldDB" id="A0A2H0RDD7"/>